<feature type="compositionally biased region" description="Basic residues" evidence="1">
    <location>
        <begin position="44"/>
        <end position="54"/>
    </location>
</feature>
<accession>A0A8X6JCI8</accession>
<evidence type="ECO:0000313" key="2">
    <source>
        <dbReference type="EMBL" id="GFS58467.1"/>
    </source>
</evidence>
<proteinExistence type="predicted"/>
<feature type="region of interest" description="Disordered" evidence="1">
    <location>
        <begin position="77"/>
        <end position="108"/>
    </location>
</feature>
<evidence type="ECO:0000313" key="3">
    <source>
        <dbReference type="Proteomes" id="UP000887013"/>
    </source>
</evidence>
<keyword evidence="3" id="KW-1185">Reference proteome</keyword>
<name>A0A8X6JCI8_NEPPI</name>
<organism evidence="2 3">
    <name type="scientific">Nephila pilipes</name>
    <name type="common">Giant wood spider</name>
    <name type="synonym">Nephila maculata</name>
    <dbReference type="NCBI Taxonomy" id="299642"/>
    <lineage>
        <taxon>Eukaryota</taxon>
        <taxon>Metazoa</taxon>
        <taxon>Ecdysozoa</taxon>
        <taxon>Arthropoda</taxon>
        <taxon>Chelicerata</taxon>
        <taxon>Arachnida</taxon>
        <taxon>Araneae</taxon>
        <taxon>Araneomorphae</taxon>
        <taxon>Entelegynae</taxon>
        <taxon>Araneoidea</taxon>
        <taxon>Nephilidae</taxon>
        <taxon>Nephila</taxon>
    </lineage>
</organism>
<sequence>MQEARLKFRNLKSAELQSEMFFFNEISEAWGLNRDQSCSEFKTVSRKSKTKKPTKQNSQNVKRLKISIHQNQFEVLSTSEDDENQLQNSSAPKNTPSTSKISVNRNTKSIKKHKVVPITLDNLRC</sequence>
<feature type="compositionally biased region" description="Polar residues" evidence="1">
    <location>
        <begin position="85"/>
        <end position="107"/>
    </location>
</feature>
<feature type="region of interest" description="Disordered" evidence="1">
    <location>
        <begin position="42"/>
        <end position="64"/>
    </location>
</feature>
<comment type="caution">
    <text evidence="2">The sequence shown here is derived from an EMBL/GenBank/DDBJ whole genome shotgun (WGS) entry which is preliminary data.</text>
</comment>
<evidence type="ECO:0000256" key="1">
    <source>
        <dbReference type="SAM" id="MobiDB-lite"/>
    </source>
</evidence>
<protein>
    <submittedName>
        <fullName evidence="2">Uncharacterized protein</fullName>
    </submittedName>
</protein>
<dbReference type="EMBL" id="BMAW01047005">
    <property type="protein sequence ID" value="GFS58467.1"/>
    <property type="molecule type" value="Genomic_DNA"/>
</dbReference>
<dbReference type="Proteomes" id="UP000887013">
    <property type="component" value="Unassembled WGS sequence"/>
</dbReference>
<gene>
    <name evidence="2" type="ORF">NPIL_420241</name>
</gene>
<reference evidence="2" key="1">
    <citation type="submission" date="2020-08" db="EMBL/GenBank/DDBJ databases">
        <title>Multicomponent nature underlies the extraordinary mechanical properties of spider dragline silk.</title>
        <authorList>
            <person name="Kono N."/>
            <person name="Nakamura H."/>
            <person name="Mori M."/>
            <person name="Yoshida Y."/>
            <person name="Ohtoshi R."/>
            <person name="Malay A.D."/>
            <person name="Moran D.A.P."/>
            <person name="Tomita M."/>
            <person name="Numata K."/>
            <person name="Arakawa K."/>
        </authorList>
    </citation>
    <scope>NUCLEOTIDE SEQUENCE</scope>
</reference>
<dbReference type="AlphaFoldDB" id="A0A8X6JCI8"/>